<accession>A0A0F5IKS4</accession>
<dbReference type="HOGENOM" id="CLU_3375041_0_0_10"/>
<organism evidence="1 2">
    <name type="scientific">Parabacteroides gordonii MS-1 = DSM 23371</name>
    <dbReference type="NCBI Taxonomy" id="1203610"/>
    <lineage>
        <taxon>Bacteria</taxon>
        <taxon>Pseudomonadati</taxon>
        <taxon>Bacteroidota</taxon>
        <taxon>Bacteroidia</taxon>
        <taxon>Bacteroidales</taxon>
        <taxon>Tannerellaceae</taxon>
        <taxon>Parabacteroides</taxon>
    </lineage>
</organism>
<dbReference type="EMBL" id="AQHW01000031">
    <property type="protein sequence ID" value="KKB45722.1"/>
    <property type="molecule type" value="Genomic_DNA"/>
</dbReference>
<evidence type="ECO:0000313" key="1">
    <source>
        <dbReference type="EMBL" id="KKB45722.1"/>
    </source>
</evidence>
<sequence>MFLMVFYDFKIRGGDFAGRSPRLSFIYAVVPPFF</sequence>
<name>A0A0F5IKS4_9BACT</name>
<protein>
    <submittedName>
        <fullName evidence="1">Uncharacterized protein</fullName>
    </submittedName>
</protein>
<keyword evidence="2" id="KW-1185">Reference proteome</keyword>
<gene>
    <name evidence="1" type="ORF">HMPREF1536_05362</name>
</gene>
<reference evidence="1 2" key="1">
    <citation type="submission" date="2013-04" db="EMBL/GenBank/DDBJ databases">
        <title>The Genome Sequence of Parabacteroides gordonii DSM 23371.</title>
        <authorList>
            <consortium name="The Broad Institute Genomics Platform"/>
            <person name="Earl A."/>
            <person name="Ward D."/>
            <person name="Feldgarden M."/>
            <person name="Gevers D."/>
            <person name="Martens E."/>
            <person name="Sakamoto M."/>
            <person name="Benno Y."/>
            <person name="Suzuki N."/>
            <person name="Matsunaga N."/>
            <person name="Koshihara K."/>
            <person name="Seki M."/>
            <person name="Komiya H."/>
            <person name="Walker B."/>
            <person name="Young S."/>
            <person name="Zeng Q."/>
            <person name="Gargeya S."/>
            <person name="Fitzgerald M."/>
            <person name="Haas B."/>
            <person name="Abouelleil A."/>
            <person name="Allen A.W."/>
            <person name="Alvarado L."/>
            <person name="Arachchi H.M."/>
            <person name="Berlin A.M."/>
            <person name="Chapman S.B."/>
            <person name="Gainer-Dewar J."/>
            <person name="Goldberg J."/>
            <person name="Griggs A."/>
            <person name="Gujja S."/>
            <person name="Hansen M."/>
            <person name="Howarth C."/>
            <person name="Imamovic A."/>
            <person name="Ireland A."/>
            <person name="Larimer J."/>
            <person name="McCowan C."/>
            <person name="Murphy C."/>
            <person name="Pearson M."/>
            <person name="Poon T.W."/>
            <person name="Priest M."/>
            <person name="Roberts A."/>
            <person name="Saif S."/>
            <person name="Shea T."/>
            <person name="Sisk P."/>
            <person name="Sykes S."/>
            <person name="Wortman J."/>
            <person name="Nusbaum C."/>
            <person name="Birren B."/>
        </authorList>
    </citation>
    <scope>NUCLEOTIDE SEQUENCE [LARGE SCALE GENOMIC DNA]</scope>
    <source>
        <strain evidence="1 2">MS-1</strain>
    </source>
</reference>
<dbReference type="AlphaFoldDB" id="A0A0F5IKS4"/>
<dbReference type="STRING" id="1203610.HMPREF1536_05362"/>
<dbReference type="Proteomes" id="UP000033035">
    <property type="component" value="Unassembled WGS sequence"/>
</dbReference>
<evidence type="ECO:0000313" key="2">
    <source>
        <dbReference type="Proteomes" id="UP000033035"/>
    </source>
</evidence>
<proteinExistence type="predicted"/>
<comment type="caution">
    <text evidence="1">The sequence shown here is derived from an EMBL/GenBank/DDBJ whole genome shotgun (WGS) entry which is preliminary data.</text>
</comment>